<protein>
    <submittedName>
        <fullName evidence="2">Cell envelope integrity EipB family protein</fullName>
    </submittedName>
</protein>
<keyword evidence="3" id="KW-1185">Reference proteome</keyword>
<organism evidence="2 3">
    <name type="scientific">Mesorhizobium zhangyense</name>
    <dbReference type="NCBI Taxonomy" id="1776730"/>
    <lineage>
        <taxon>Bacteria</taxon>
        <taxon>Pseudomonadati</taxon>
        <taxon>Pseudomonadota</taxon>
        <taxon>Alphaproteobacteria</taxon>
        <taxon>Hyphomicrobiales</taxon>
        <taxon>Phyllobacteriaceae</taxon>
        <taxon>Mesorhizobium</taxon>
    </lineage>
</organism>
<feature type="chain" id="PRO_5028923795" evidence="1">
    <location>
        <begin position="25"/>
        <end position="278"/>
    </location>
</feature>
<sequence length="278" mass="30640">MRALRLALLALVSPSALLAVPAFAATPLAPHRAVYDLVLDKASDRSGITSLSGRMVYEFNGSPCEGYTVKFRFVTQIDSGDNSRVTDQQTTTFEDAEGKTFSFVTKSFVDQNLDKEVKGTATREDDGLKVAIDKPEKSDLELSATQFPTQHLEELIKKANSGETFYETNLFDGSEDADKVMTTTVIVGKKTESDADKSDPELPALKTLGKDKYWPVEIAYFDDQAAGGGEEVPEYRISFKLHENGLTRDLMMDYGEFSMTGKLVNLSLFPAPTQKCDK</sequence>
<evidence type="ECO:0000313" key="3">
    <source>
        <dbReference type="Proteomes" id="UP000481252"/>
    </source>
</evidence>
<dbReference type="RefSeq" id="WP_165114111.1">
    <property type="nucleotide sequence ID" value="NZ_JAAKZG010000001.1"/>
</dbReference>
<dbReference type="EMBL" id="JAAKZG010000001">
    <property type="protein sequence ID" value="NGN40021.1"/>
    <property type="molecule type" value="Genomic_DNA"/>
</dbReference>
<name>A0A7C9R4M3_9HYPH</name>
<proteinExistence type="predicted"/>
<dbReference type="Proteomes" id="UP000481252">
    <property type="component" value="Unassembled WGS sequence"/>
</dbReference>
<gene>
    <name evidence="2" type="ORF">G6N74_02985</name>
</gene>
<evidence type="ECO:0000256" key="1">
    <source>
        <dbReference type="SAM" id="SignalP"/>
    </source>
</evidence>
<comment type="caution">
    <text evidence="2">The sequence shown here is derived from an EMBL/GenBank/DDBJ whole genome shotgun (WGS) entry which is preliminary data.</text>
</comment>
<dbReference type="AlphaFoldDB" id="A0A7C9R4M3"/>
<keyword evidence="1" id="KW-0732">Signal</keyword>
<dbReference type="InterPro" id="IPR015000">
    <property type="entry name" value="EipB-like"/>
</dbReference>
<reference evidence="2 3" key="1">
    <citation type="submission" date="2020-02" db="EMBL/GenBank/DDBJ databases">
        <title>Genome sequence of the type strain CGMCC 1.15528 of Mesorhizobium zhangyense.</title>
        <authorList>
            <person name="Gao J."/>
            <person name="Sun J."/>
        </authorList>
    </citation>
    <scope>NUCLEOTIDE SEQUENCE [LARGE SCALE GENOMIC DNA]</scope>
    <source>
        <strain evidence="2 3">CGMCC 1.15528</strain>
    </source>
</reference>
<feature type="signal peptide" evidence="1">
    <location>
        <begin position="1"/>
        <end position="24"/>
    </location>
</feature>
<accession>A0A7C9R4M3</accession>
<dbReference type="Pfam" id="PF08904">
    <property type="entry name" value="EipB_like"/>
    <property type="match status" value="1"/>
</dbReference>
<evidence type="ECO:0000313" key="2">
    <source>
        <dbReference type="EMBL" id="NGN40021.1"/>
    </source>
</evidence>